<name>A0A8J7RFH6_9EURY</name>
<reference evidence="1 2" key="1">
    <citation type="submission" date="2021-03" db="EMBL/GenBank/DDBJ databases">
        <title>Genomic Encyclopedia of Type Strains, Phase IV (KMG-IV): sequencing the most valuable type-strain genomes for metagenomic binning, comparative biology and taxonomic classification.</title>
        <authorList>
            <person name="Goeker M."/>
        </authorList>
    </citation>
    <scope>NUCLEOTIDE SEQUENCE [LARGE SCALE GENOMIC DNA]</scope>
    <source>
        <strain evidence="1 2">DSM 12287</strain>
    </source>
</reference>
<gene>
    <name evidence="1" type="ORF">J2744_002912</name>
</gene>
<keyword evidence="2" id="KW-1185">Reference proteome</keyword>
<sequence>MPDEFESLYDRRRDDEPRVNNDLTHRCRERLAFQTYGNGLRNHHEAFQGLVARRGFSELTEELELDTDPTEIVDWFGEDFQEAHNHVLLTANTITVLSYLEYAYWKTWNGDSVENKDVVGNAEQVQQILESEGILWELKHDADGQFRFQEIGHELMKEADEELTGLMMGTIWEEPLNDFNKAYELYLDRKYGSEIPEKLYNAIEDTVKTICVDLEDWEDNRDRNLVHYLDILREKDVFSPNPIMKDEIREMADSLEKTFAKVGNDRKNRHSPDMDRYYCSMLLHQVSAYLVFIINRYEQKHVDNTE</sequence>
<protein>
    <submittedName>
        <fullName evidence="1">Uncharacterized protein</fullName>
    </submittedName>
</protein>
<evidence type="ECO:0000313" key="1">
    <source>
        <dbReference type="EMBL" id="MBP1903208.1"/>
    </source>
</evidence>
<dbReference type="AlphaFoldDB" id="A0A8J7RFH6"/>
<organism evidence="1 2">
    <name type="scientific">Halorubrum trapanicum</name>
    <dbReference type="NCBI Taxonomy" id="29284"/>
    <lineage>
        <taxon>Archaea</taxon>
        <taxon>Methanobacteriati</taxon>
        <taxon>Methanobacteriota</taxon>
        <taxon>Stenosarchaea group</taxon>
        <taxon>Halobacteria</taxon>
        <taxon>Halobacteriales</taxon>
        <taxon>Haloferacaceae</taxon>
        <taxon>Halorubrum</taxon>
    </lineage>
</organism>
<dbReference type="OrthoDB" id="351304at2157"/>
<accession>A0A8J7RFH6</accession>
<dbReference type="Proteomes" id="UP000770586">
    <property type="component" value="Unassembled WGS sequence"/>
</dbReference>
<comment type="caution">
    <text evidence="1">The sequence shown here is derived from an EMBL/GenBank/DDBJ whole genome shotgun (WGS) entry which is preliminary data.</text>
</comment>
<dbReference type="RefSeq" id="WP_210113928.1">
    <property type="nucleotide sequence ID" value="NZ_BAAADX010000012.1"/>
</dbReference>
<evidence type="ECO:0000313" key="2">
    <source>
        <dbReference type="Proteomes" id="UP000770586"/>
    </source>
</evidence>
<proteinExistence type="predicted"/>
<dbReference type="EMBL" id="JAGGKE010000017">
    <property type="protein sequence ID" value="MBP1903208.1"/>
    <property type="molecule type" value="Genomic_DNA"/>
</dbReference>